<evidence type="ECO:0000313" key="3">
    <source>
        <dbReference type="Proteomes" id="UP000628775"/>
    </source>
</evidence>
<protein>
    <recommendedName>
        <fullName evidence="4">DUF1275 domain-containing protein</fullName>
    </recommendedName>
</protein>
<keyword evidence="1" id="KW-0812">Transmembrane</keyword>
<feature type="transmembrane region" description="Helical" evidence="1">
    <location>
        <begin position="216"/>
        <end position="238"/>
    </location>
</feature>
<feature type="transmembrane region" description="Helical" evidence="1">
    <location>
        <begin position="188"/>
        <end position="210"/>
    </location>
</feature>
<reference evidence="2" key="1">
    <citation type="journal article" date="2014" name="Int. J. Syst. Evol. Microbiol.">
        <title>Complete genome sequence of Corynebacterium casei LMG S-19264T (=DSM 44701T), isolated from a smear-ripened cheese.</title>
        <authorList>
            <consortium name="US DOE Joint Genome Institute (JGI-PGF)"/>
            <person name="Walter F."/>
            <person name="Albersmeier A."/>
            <person name="Kalinowski J."/>
            <person name="Ruckert C."/>
        </authorList>
    </citation>
    <scope>NUCLEOTIDE SEQUENCE</scope>
    <source>
        <strain evidence="2">CGMCC 1.15371</strain>
    </source>
</reference>
<name>A0A8J2VPK4_9BACL</name>
<dbReference type="Proteomes" id="UP000628775">
    <property type="component" value="Unassembled WGS sequence"/>
</dbReference>
<organism evidence="2 3">
    <name type="scientific">Pullulanibacillus camelliae</name>
    <dbReference type="NCBI Taxonomy" id="1707096"/>
    <lineage>
        <taxon>Bacteria</taxon>
        <taxon>Bacillati</taxon>
        <taxon>Bacillota</taxon>
        <taxon>Bacilli</taxon>
        <taxon>Bacillales</taxon>
        <taxon>Sporolactobacillaceae</taxon>
        <taxon>Pullulanibacillus</taxon>
    </lineage>
</organism>
<evidence type="ECO:0000313" key="2">
    <source>
        <dbReference type="EMBL" id="GGE33209.1"/>
    </source>
</evidence>
<dbReference type="InterPro" id="IPR010699">
    <property type="entry name" value="DUF1275"/>
</dbReference>
<feature type="transmembrane region" description="Helical" evidence="1">
    <location>
        <begin position="55"/>
        <end position="78"/>
    </location>
</feature>
<proteinExistence type="predicted"/>
<evidence type="ECO:0008006" key="4">
    <source>
        <dbReference type="Google" id="ProtNLM"/>
    </source>
</evidence>
<comment type="caution">
    <text evidence="2">The sequence shown here is derived from an EMBL/GenBank/DDBJ whole genome shotgun (WGS) entry which is preliminary data.</text>
</comment>
<dbReference type="PANTHER" id="PTHR37314">
    <property type="entry name" value="SLR0142 PROTEIN"/>
    <property type="match status" value="1"/>
</dbReference>
<dbReference type="PROSITE" id="PS51257">
    <property type="entry name" value="PROKAR_LIPOPROTEIN"/>
    <property type="match status" value="1"/>
</dbReference>
<dbReference type="EMBL" id="BMIR01000003">
    <property type="protein sequence ID" value="GGE33209.1"/>
    <property type="molecule type" value="Genomic_DNA"/>
</dbReference>
<keyword evidence="1" id="KW-0472">Membrane</keyword>
<accession>A0A8J2VPK4</accession>
<dbReference type="RefSeq" id="WP_188689998.1">
    <property type="nucleotide sequence ID" value="NZ_BMIR01000003.1"/>
</dbReference>
<gene>
    <name evidence="2" type="ORF">GCM10011391_09840</name>
</gene>
<feature type="transmembrane region" description="Helical" evidence="1">
    <location>
        <begin position="90"/>
        <end position="112"/>
    </location>
</feature>
<keyword evidence="1" id="KW-1133">Transmembrane helix</keyword>
<dbReference type="PANTHER" id="PTHR37314:SF4">
    <property type="entry name" value="UPF0700 TRANSMEMBRANE PROTEIN YOAK"/>
    <property type="match status" value="1"/>
</dbReference>
<keyword evidence="3" id="KW-1185">Reference proteome</keyword>
<sequence length="257" mass="27790">MNPSKKSLNILVILLTMVSGCSDAISFLALGEVLTAAMTGNTVFFGLSLVHADDLAPLGYLIALLGFMLGVAVGAFILRNKRHETGLNSTVLFTLCIEWLGFVVFGLVVYFMMAPHQYILILLLSFSMGIQGTTARRLGINGVPTTVITSTTTGMIEALVWKAHHALTSKKQPADHADKPALASMGSIVIWAVDIVIYGVGAALCGLLEIKWGLHAIWLPVGILFVTLVGMLVVQLRLHQSKHVIYQKPHDHKHLKG</sequence>
<dbReference type="AlphaFoldDB" id="A0A8J2VPK4"/>
<evidence type="ECO:0000256" key="1">
    <source>
        <dbReference type="SAM" id="Phobius"/>
    </source>
</evidence>
<dbReference type="Pfam" id="PF06912">
    <property type="entry name" value="DUF1275"/>
    <property type="match status" value="1"/>
</dbReference>
<feature type="transmembrane region" description="Helical" evidence="1">
    <location>
        <begin position="118"/>
        <end position="135"/>
    </location>
</feature>
<reference evidence="2" key="2">
    <citation type="submission" date="2020-09" db="EMBL/GenBank/DDBJ databases">
        <authorList>
            <person name="Sun Q."/>
            <person name="Zhou Y."/>
        </authorList>
    </citation>
    <scope>NUCLEOTIDE SEQUENCE</scope>
    <source>
        <strain evidence="2">CGMCC 1.15371</strain>
    </source>
</reference>